<dbReference type="Gene3D" id="2.60.40.150">
    <property type="entry name" value="C2 domain"/>
    <property type="match status" value="1"/>
</dbReference>
<dbReference type="EMBL" id="ASPP01016885">
    <property type="protein sequence ID" value="ETO17318.1"/>
    <property type="molecule type" value="Genomic_DNA"/>
</dbReference>
<dbReference type="GO" id="GO:0005886">
    <property type="term" value="C:plasma membrane"/>
    <property type="evidence" value="ECO:0007669"/>
    <property type="project" value="TreeGrafter"/>
</dbReference>
<dbReference type="CDD" id="cd08679">
    <property type="entry name" value="C2_DOCK180_related"/>
    <property type="match status" value="1"/>
</dbReference>
<dbReference type="InterPro" id="IPR027357">
    <property type="entry name" value="DOCKER_dom"/>
</dbReference>
<dbReference type="OrthoDB" id="18896at2759"/>
<dbReference type="InterPro" id="IPR043161">
    <property type="entry name" value="DOCK_C_lobe_A"/>
</dbReference>
<evidence type="ECO:0000313" key="5">
    <source>
        <dbReference type="Proteomes" id="UP000023152"/>
    </source>
</evidence>
<evidence type="ECO:0000313" key="4">
    <source>
        <dbReference type="EMBL" id="ETO17318.1"/>
    </source>
</evidence>
<dbReference type="GO" id="GO:0005085">
    <property type="term" value="F:guanyl-nucleotide exchange factor activity"/>
    <property type="evidence" value="ECO:0007669"/>
    <property type="project" value="InterPro"/>
</dbReference>
<comment type="similarity">
    <text evidence="1">Belongs to the DOCK family.</text>
</comment>
<dbReference type="InterPro" id="IPR035892">
    <property type="entry name" value="C2_domain_sf"/>
</dbReference>
<dbReference type="GO" id="GO:0007264">
    <property type="term" value="P:small GTPase-mediated signal transduction"/>
    <property type="evidence" value="ECO:0007669"/>
    <property type="project" value="InterPro"/>
</dbReference>
<dbReference type="Pfam" id="PF14429">
    <property type="entry name" value="DOCK-C2"/>
    <property type="match status" value="1"/>
</dbReference>
<dbReference type="PANTHER" id="PTHR45653:SF10">
    <property type="entry name" value="MYOBLAST CITY, ISOFORM B"/>
    <property type="match status" value="1"/>
</dbReference>
<keyword evidence="5" id="KW-1185">Reference proteome</keyword>
<dbReference type="InterPro" id="IPR043162">
    <property type="entry name" value="DOCK_C_lobe_C"/>
</dbReference>
<feature type="domain" description="DOCKER" evidence="3">
    <location>
        <begin position="1125"/>
        <end position="1526"/>
    </location>
</feature>
<dbReference type="PANTHER" id="PTHR45653">
    <property type="entry name" value="DEDICATOR OF CYTOKINESIS"/>
    <property type="match status" value="1"/>
</dbReference>
<dbReference type="GO" id="GO:0031267">
    <property type="term" value="F:small GTPase binding"/>
    <property type="evidence" value="ECO:0007669"/>
    <property type="project" value="TreeGrafter"/>
</dbReference>
<protein>
    <submittedName>
        <fullName evidence="4">Dedicator of cytokinesis protein 3</fullName>
    </submittedName>
</protein>
<dbReference type="InterPro" id="IPR056372">
    <property type="entry name" value="TPR_DOCK"/>
</dbReference>
<name>X6MTM5_RETFI</name>
<dbReference type="Gene3D" id="1.25.40.410">
    <property type="match status" value="1"/>
</dbReference>
<accession>X6MTM5</accession>
<proteinExistence type="inferred from homology"/>
<dbReference type="CDD" id="cd11684">
    <property type="entry name" value="DHR2_DOCK"/>
    <property type="match status" value="1"/>
</dbReference>
<dbReference type="Proteomes" id="UP000023152">
    <property type="component" value="Unassembled WGS sequence"/>
</dbReference>
<feature type="domain" description="C2 DOCK-type" evidence="2">
    <location>
        <begin position="264"/>
        <end position="428"/>
    </location>
</feature>
<gene>
    <name evidence="4" type="ORF">RFI_20007</name>
</gene>
<dbReference type="InterPro" id="IPR046773">
    <property type="entry name" value="DOCKER_Lobe_C"/>
</dbReference>
<dbReference type="PROSITE" id="PS51651">
    <property type="entry name" value="DOCKER"/>
    <property type="match status" value="1"/>
</dbReference>
<organism evidence="4 5">
    <name type="scientific">Reticulomyxa filosa</name>
    <dbReference type="NCBI Taxonomy" id="46433"/>
    <lineage>
        <taxon>Eukaryota</taxon>
        <taxon>Sar</taxon>
        <taxon>Rhizaria</taxon>
        <taxon>Retaria</taxon>
        <taxon>Foraminifera</taxon>
        <taxon>Monothalamids</taxon>
        <taxon>Reticulomyxidae</taxon>
        <taxon>Reticulomyxa</taxon>
    </lineage>
</organism>
<dbReference type="InterPro" id="IPR026791">
    <property type="entry name" value="DOCK"/>
</dbReference>
<dbReference type="Pfam" id="PF23554">
    <property type="entry name" value="TPR_DOCK"/>
    <property type="match status" value="1"/>
</dbReference>
<dbReference type="OMA" id="LWDNQAF"/>
<evidence type="ECO:0000256" key="1">
    <source>
        <dbReference type="PROSITE-ProRule" id="PRU00983"/>
    </source>
</evidence>
<dbReference type="PROSITE" id="PS51650">
    <property type="entry name" value="C2_DOCK"/>
    <property type="match status" value="1"/>
</dbReference>
<reference evidence="4 5" key="1">
    <citation type="journal article" date="2013" name="Curr. Biol.">
        <title>The Genome of the Foraminiferan Reticulomyxa filosa.</title>
        <authorList>
            <person name="Glockner G."/>
            <person name="Hulsmann N."/>
            <person name="Schleicher M."/>
            <person name="Noegel A.A."/>
            <person name="Eichinger L."/>
            <person name="Gallinger C."/>
            <person name="Pawlowski J."/>
            <person name="Sierra R."/>
            <person name="Euteneuer U."/>
            <person name="Pillet L."/>
            <person name="Moustafa A."/>
            <person name="Platzer M."/>
            <person name="Groth M."/>
            <person name="Szafranski K."/>
            <person name="Schliwa M."/>
        </authorList>
    </citation>
    <scope>NUCLEOTIDE SEQUENCE [LARGE SCALE GENOMIC DNA]</scope>
</reference>
<dbReference type="GO" id="GO:0005737">
    <property type="term" value="C:cytoplasm"/>
    <property type="evidence" value="ECO:0007669"/>
    <property type="project" value="TreeGrafter"/>
</dbReference>
<evidence type="ECO:0000259" key="2">
    <source>
        <dbReference type="PROSITE" id="PS51650"/>
    </source>
</evidence>
<dbReference type="InterPro" id="IPR027007">
    <property type="entry name" value="C2_DOCK-type_domain"/>
</dbReference>
<evidence type="ECO:0000259" key="3">
    <source>
        <dbReference type="PROSITE" id="PS51651"/>
    </source>
</evidence>
<dbReference type="Gene3D" id="1.20.58.740">
    <property type="match status" value="1"/>
</dbReference>
<comment type="caution">
    <text evidence="4">The sequence shown here is derived from an EMBL/GenBank/DDBJ whole genome shotgun (WGS) entry which is preliminary data.</text>
</comment>
<dbReference type="Pfam" id="PF20421">
    <property type="entry name" value="DHR-2_Lobe_C"/>
    <property type="match status" value="1"/>
</dbReference>
<sequence length="1528" mass="177355">MSGLPRSKSKHLAMLGLTDMKFEEEDEIAEKGLEIYVPKELEGSKVDKFTVQQLISYVLNARVSSMFEDDDKSDILRAEGEPIYQLSLDIKKCDLNGQNETTLLFSIFDDKRKIFLTEEHCLTLTDKNVPTVGEEANKKILFRDLRQEDLDKDLYIIGKIYRMEPLETDNNGKKKNANLRKVVRPEHSTNILSERRILFCAIAIRFNRKKKSGPFQIAPLSNGIAHSLTLYQGSCEEVEKSYSLNGRVAHVHPLEINPQIHSDRHELYVTLLDVHVNQRNKRSACNVMCKISLLNEDYQVAGMVAMGRGDMARPQSEGESPVFYHSNDPTINQTYVVSVPSSIKDLEKCHLLFSFWHTPATIKKMDERGFAFLPLFDPKLRQIKANKAYSLELYRMDKKLTGYLNNPILKSESKQIQVYLRFCSTKVLPDNDIHTFMTWEDQDPKILAPAMQRASRKAFEDVMQVFDEYMKVVFDIMSKLQKDLAMTEQSFFALVAVLGEVYKGMNMRFKTRIEEWIQNRFDYPGLWRVLADQLLKLLKWMTSDDAKKIDTKDASPDLNRQGAELSRQMLKSVRGIHYLFMLMKKSVDLEIQQDKESKARIQAEYEHRFNVLFDCLNRVMGLTEPRTVLAVQSFAIQRFLNLFASFPSQESQDIMKRTVKFIECTRNTDFENGIEKLLLIMRLLEHPKFSRRDVVDLFLPCLAKELTFHMSQSVDEQILCAMIIEKCVSYLDPKKPRTLKSIERNTVRVVHDGKGCEPSDSVLQHFGHLLLKYFIVLDNIRKVDLCDTSKAPRIFGRTLEKNPSKQEQELSIPSVESISTDQITIHRTFLVTIAEMARLLTGGTAKPETFSQKSERIDNVIKEEKAQSESYAAQLIQGVLQCCTNLLVESVFPHEWIFMRMVEAEIVLRTFSWFGATLQSNYMGKSFHKDLWSAWFDLGMLFLSHKDLALEAMTEGNAKLVREHYGDVRTIAIDQFRANAWNILQVHTVELAETMVPHAIVASTSEVLEIEEFVVDVYFQMLKSEFELTNEIKNVEAHTIDQVDFLTTQYGGNDEQIINDHLDFFRKQVNAKLANSKSELKNIGEQFIREIEKLYDYLAQLRKLPTDALHEDERTVATLNLLHYLEERGKVEMYNRHIHRLGLMHAQLGNSIEAGQCYMKHASNLRWSDRVLRGEPAIYLEEQTEWKRHVQLLENAYQQFQIGEAWEMAAKVCQELSRVYETLLFDFNAWSAQFEKEKLTRTFIYQHDRVFHSHFLLSFRGDFPSDLRGADFIYRSGRARNRIKAKWKDAKIINTSDPIQPEYESPDFKGQFIRIAKLNPSSPEEMTGEDFKWDKTKAPLRIKRYYREMELNTFYFTYGENEFRNLWIIQVYVIAEEVIPSIRRRIPVIKQIAKTLTPLQTAVNNLNTKTQELVKLVEACQNDPSHDIRSLSMSVNGVLDAAVMGGVAKYQEAFFDSDYFDEFPQERQVAEKFKEALRWQLEEAQKALTVYAKYKPENLADHVTHLEGCLTKMKKDLMEFLERPTKTT</sequence>